<dbReference type="InterPro" id="IPR044492">
    <property type="entry name" value="P_typ_ATPase_HD_dom"/>
</dbReference>
<dbReference type="InterPro" id="IPR001757">
    <property type="entry name" value="P_typ_ATPase"/>
</dbReference>
<feature type="transmembrane region" description="Helical" evidence="14">
    <location>
        <begin position="918"/>
        <end position="938"/>
    </location>
</feature>
<keyword evidence="10" id="KW-1278">Translocase</keyword>
<keyword evidence="4 14" id="KW-0812">Transmembrane</keyword>
<feature type="transmembrane region" description="Helical" evidence="14">
    <location>
        <begin position="878"/>
        <end position="897"/>
    </location>
</feature>
<dbReference type="SMART" id="SM00831">
    <property type="entry name" value="Cation_ATPase_N"/>
    <property type="match status" value="1"/>
</dbReference>
<sequence length="1044" mass="113980">MSPRESEEQGLLNNDHNGSGSFNVSCEELVDLFDPKSLDKLKSLGGAEGLAKSLKVDLKAGLSNDEQLSANATGDSEQRFDERQEAFGKNVLPVTQQQSFWSLVREAYDDKTLIMLSVAAIISLAIGIYEDSNETEGPRVRWVEGVAILVAVAVVVFTNAINDYQKESQFRKLNAKKEDRHVKVIRDGREQEVSVFDIKVGEILLVEPGEIVPVDGIFVEGHNLVCDESSATGESDPLKKNAEKDPFVLSGSKVLEGVARVIVVAVGPNSYNGKTMMAMREDENQETPLQMKLDLLAESIAKLGISAAVLMLVTLVTKYIVINALNNASPSGAEVFDSLVKILIQAITIVVVAVPEGLPMAVTLALAYATTQMIKDQNLVRVLAACETMGNATTVCSDKTGTLTQNQMTVVAGVIGGETIEDHNKVDAFKEKLPKSVTELLCESVAVNSTAFEGKDEKGQLSFIGSKTESALLGFAKKLGNDYNQIRESAKPVKVYPFASERKTMTTVVPAKAKSPGDSEAEFRVHVKGASEIVLDCCTHYIAVNETVKELDDEAKKAFEQHISDFADNALRTICIAYRDVNQSDVDGFDDNDAPTENLTCIGIVGIQDPLREGVIESIAACKRAGVYVRMVTGDNVQTAKAIATKAGIYTKGGIAITGPEFRKLSHEERVKLVPRLQVLARSSPTDKQIVVKTLQELGEVVAVTGDGTNDGPALKMADVGFSMGIAGTEVAKEASSIILMDDNFVSIVKALKWGRAVNDSVRKFLQFQLTVNITAVVLAFVSAVASSENQSVLTAVQLLWVNLIMDTLAALALATEPPSDDVLERYPTSRDASLINSKMWRMIIGQAIFQIALNLTLLYWGHKLFRLGDKETAESKLVLQTLVFNSFVFLQVFNELNCRRIDDHLNIFRGITKNHMFIIVQLFVVIGQVIIVEFGGVAFGTTHLKWDQWLSTVFIGSLSLPVGFILRLLPDFGGSSDHRPGYQDQERRPLISQERMRFQAAARDIINQQRFVGGTTARTSFYGAVRRPTRKVTGNSLRRSTSP</sequence>
<dbReference type="EC" id="7.2.2.10" evidence="14"/>
<keyword evidence="6 14" id="KW-0547">Nucleotide-binding</keyword>
<dbReference type="SFLD" id="SFLDG00002">
    <property type="entry name" value="C1.7:_P-type_atpase_like"/>
    <property type="match status" value="1"/>
</dbReference>
<dbReference type="InterPro" id="IPR008250">
    <property type="entry name" value="ATPase_P-typ_transduc_dom_A_sf"/>
</dbReference>
<dbReference type="PRINTS" id="PR00121">
    <property type="entry name" value="NAKATPASE"/>
</dbReference>
<dbReference type="EMBL" id="JASJQH010000168">
    <property type="protein sequence ID" value="KAK9766302.1"/>
    <property type="molecule type" value="Genomic_DNA"/>
</dbReference>
<keyword evidence="7 14" id="KW-0106">Calcium</keyword>
<dbReference type="SFLD" id="SFLDS00003">
    <property type="entry name" value="Haloacid_Dehalogenase"/>
    <property type="match status" value="1"/>
</dbReference>
<dbReference type="PANTHER" id="PTHR24093:SF369">
    <property type="entry name" value="CALCIUM-TRANSPORTING ATPASE"/>
    <property type="match status" value="1"/>
</dbReference>
<dbReference type="NCBIfam" id="TIGR01517">
    <property type="entry name" value="ATPase-IIB_Ca"/>
    <property type="match status" value="1"/>
</dbReference>
<dbReference type="InterPro" id="IPR006068">
    <property type="entry name" value="ATPase_P-typ_cation-transptr_C"/>
</dbReference>
<evidence type="ECO:0000256" key="2">
    <source>
        <dbReference type="ARBA" id="ARBA00022448"/>
    </source>
</evidence>
<dbReference type="PRINTS" id="PR00119">
    <property type="entry name" value="CATATPASE"/>
</dbReference>
<accession>A0ABR2WXP2</accession>
<evidence type="ECO:0000313" key="18">
    <source>
        <dbReference type="Proteomes" id="UP001479436"/>
    </source>
</evidence>
<evidence type="ECO:0000256" key="1">
    <source>
        <dbReference type="ARBA" id="ARBA00004127"/>
    </source>
</evidence>
<evidence type="ECO:0000256" key="14">
    <source>
        <dbReference type="RuleBase" id="RU361146"/>
    </source>
</evidence>
<dbReference type="SUPFAM" id="SSF56784">
    <property type="entry name" value="HAD-like"/>
    <property type="match status" value="1"/>
</dbReference>
<feature type="domain" description="Cation-transporting P-type ATPase N-terminal" evidence="16">
    <location>
        <begin position="40"/>
        <end position="128"/>
    </location>
</feature>
<feature type="transmembrane region" description="Helical" evidence="14">
    <location>
        <begin position="950"/>
        <end position="970"/>
    </location>
</feature>
<comment type="caution">
    <text evidence="17">The sequence shown here is derived from an EMBL/GenBank/DDBJ whole genome shotgun (WGS) entry which is preliminary data.</text>
</comment>
<comment type="subcellular location">
    <subcellularLocation>
        <location evidence="1">Endomembrane system</location>
        <topology evidence="1">Multi-pass membrane protein</topology>
    </subcellularLocation>
    <subcellularLocation>
        <location evidence="14">Membrane</location>
        <topology evidence="14">Multi-pass membrane protein</topology>
    </subcellularLocation>
</comment>
<dbReference type="InterPro" id="IPR023299">
    <property type="entry name" value="ATPase_P-typ_cyto_dom_N"/>
</dbReference>
<dbReference type="Proteomes" id="UP001479436">
    <property type="component" value="Unassembled WGS sequence"/>
</dbReference>
<feature type="transmembrane region" description="Helical" evidence="14">
    <location>
        <begin position="141"/>
        <end position="162"/>
    </location>
</feature>
<organism evidence="17 18">
    <name type="scientific">Basidiobolus ranarum</name>
    <dbReference type="NCBI Taxonomy" id="34480"/>
    <lineage>
        <taxon>Eukaryota</taxon>
        <taxon>Fungi</taxon>
        <taxon>Fungi incertae sedis</taxon>
        <taxon>Zoopagomycota</taxon>
        <taxon>Entomophthoromycotina</taxon>
        <taxon>Basidiobolomycetes</taxon>
        <taxon>Basidiobolales</taxon>
        <taxon>Basidiobolaceae</taxon>
        <taxon>Basidiobolus</taxon>
    </lineage>
</organism>
<evidence type="ECO:0000256" key="11">
    <source>
        <dbReference type="ARBA" id="ARBA00022989"/>
    </source>
</evidence>
<evidence type="ECO:0000256" key="3">
    <source>
        <dbReference type="ARBA" id="ARBA00022568"/>
    </source>
</evidence>
<dbReference type="Pfam" id="PF00690">
    <property type="entry name" value="Cation_ATPase_N"/>
    <property type="match status" value="1"/>
</dbReference>
<gene>
    <name evidence="17" type="primary">PMC1_1</name>
    <name evidence="17" type="ORF">K7432_004695</name>
</gene>
<feature type="compositionally biased region" description="Polar residues" evidence="15">
    <location>
        <begin position="11"/>
        <end position="20"/>
    </location>
</feature>
<dbReference type="Gene3D" id="3.40.1110.10">
    <property type="entry name" value="Calcium-transporting ATPase, cytoplasmic domain N"/>
    <property type="match status" value="1"/>
</dbReference>
<dbReference type="Pfam" id="PF13246">
    <property type="entry name" value="Cation_ATPase"/>
    <property type="match status" value="1"/>
</dbReference>
<feature type="transmembrane region" description="Helical" evidence="14">
    <location>
        <begin position="300"/>
        <end position="322"/>
    </location>
</feature>
<feature type="transmembrane region" description="Helical" evidence="14">
    <location>
        <begin position="844"/>
        <end position="863"/>
    </location>
</feature>
<dbReference type="PROSITE" id="PS00154">
    <property type="entry name" value="ATPASE_E1_E2"/>
    <property type="match status" value="1"/>
</dbReference>
<dbReference type="InterPro" id="IPR059000">
    <property type="entry name" value="ATPase_P-type_domA"/>
</dbReference>
<evidence type="ECO:0000256" key="4">
    <source>
        <dbReference type="ARBA" id="ARBA00022692"/>
    </source>
</evidence>
<evidence type="ECO:0000256" key="12">
    <source>
        <dbReference type="ARBA" id="ARBA00023065"/>
    </source>
</evidence>
<keyword evidence="9" id="KW-0460">Magnesium</keyword>
<evidence type="ECO:0000259" key="16">
    <source>
        <dbReference type="SMART" id="SM00831"/>
    </source>
</evidence>
<evidence type="ECO:0000256" key="13">
    <source>
        <dbReference type="ARBA" id="ARBA00023136"/>
    </source>
</evidence>
<evidence type="ECO:0000256" key="10">
    <source>
        <dbReference type="ARBA" id="ARBA00022967"/>
    </source>
</evidence>
<dbReference type="NCBIfam" id="TIGR01494">
    <property type="entry name" value="ATPase_P-type"/>
    <property type="match status" value="2"/>
</dbReference>
<keyword evidence="5" id="KW-0479">Metal-binding</keyword>
<feature type="region of interest" description="Disordered" evidence="15">
    <location>
        <begin position="1"/>
        <end position="20"/>
    </location>
</feature>
<dbReference type="InterPro" id="IPR004014">
    <property type="entry name" value="ATPase_P-typ_cation-transptr_N"/>
</dbReference>
<evidence type="ECO:0000256" key="6">
    <source>
        <dbReference type="ARBA" id="ARBA00022741"/>
    </source>
</evidence>
<comment type="caution">
    <text evidence="14">Lacks conserved residue(s) required for the propagation of feature annotation.</text>
</comment>
<keyword evidence="13 14" id="KW-0472">Membrane</keyword>
<evidence type="ECO:0000256" key="9">
    <source>
        <dbReference type="ARBA" id="ARBA00022842"/>
    </source>
</evidence>
<protein>
    <recommendedName>
        <fullName evidence="14">Calcium-transporting ATPase</fullName>
        <ecNumber evidence="14">7.2.2.10</ecNumber>
    </recommendedName>
</protein>
<dbReference type="PANTHER" id="PTHR24093">
    <property type="entry name" value="CATION TRANSPORTING ATPASE"/>
    <property type="match status" value="1"/>
</dbReference>
<feature type="transmembrane region" description="Helical" evidence="14">
    <location>
        <begin position="112"/>
        <end position="129"/>
    </location>
</feature>
<comment type="similarity">
    <text evidence="14">Belongs to the cation transport ATPase (P-type) (TC 3.A.3) family.</text>
</comment>
<dbReference type="InterPro" id="IPR023214">
    <property type="entry name" value="HAD_sf"/>
</dbReference>
<dbReference type="SFLD" id="SFLDF00027">
    <property type="entry name" value="p-type_atpase"/>
    <property type="match status" value="1"/>
</dbReference>
<dbReference type="Gene3D" id="2.70.150.10">
    <property type="entry name" value="Calcium-transporting ATPase, cytoplasmic transduction domain A"/>
    <property type="match status" value="1"/>
</dbReference>
<comment type="catalytic activity">
    <reaction evidence="14">
        <text>Ca(2+)(in) + ATP + H2O = Ca(2+)(out) + ADP + phosphate + H(+)</text>
        <dbReference type="Rhea" id="RHEA:18105"/>
        <dbReference type="ChEBI" id="CHEBI:15377"/>
        <dbReference type="ChEBI" id="CHEBI:15378"/>
        <dbReference type="ChEBI" id="CHEBI:29108"/>
        <dbReference type="ChEBI" id="CHEBI:30616"/>
        <dbReference type="ChEBI" id="CHEBI:43474"/>
        <dbReference type="ChEBI" id="CHEBI:456216"/>
        <dbReference type="EC" id="7.2.2.10"/>
    </reaction>
</comment>
<reference evidence="17 18" key="1">
    <citation type="submission" date="2023-04" db="EMBL/GenBank/DDBJ databases">
        <title>Genome of Basidiobolus ranarum AG-B5.</title>
        <authorList>
            <person name="Stajich J.E."/>
            <person name="Carter-House D."/>
            <person name="Gryganskyi A."/>
        </authorList>
    </citation>
    <scope>NUCLEOTIDE SEQUENCE [LARGE SCALE GENOMIC DNA]</scope>
    <source>
        <strain evidence="17 18">AG-B5</strain>
    </source>
</reference>
<evidence type="ECO:0000256" key="7">
    <source>
        <dbReference type="ARBA" id="ARBA00022837"/>
    </source>
</evidence>
<dbReference type="InterPro" id="IPR018303">
    <property type="entry name" value="ATPase_P-typ_P_site"/>
</dbReference>
<dbReference type="CDD" id="cd02081">
    <property type="entry name" value="P-type_ATPase_Ca_PMCA-like"/>
    <property type="match status" value="1"/>
</dbReference>
<keyword evidence="18" id="KW-1185">Reference proteome</keyword>
<evidence type="ECO:0000256" key="5">
    <source>
        <dbReference type="ARBA" id="ARBA00022723"/>
    </source>
</evidence>
<dbReference type="InterPro" id="IPR036412">
    <property type="entry name" value="HAD-like_sf"/>
</dbReference>
<comment type="function">
    <text evidence="14">Catalyzes the hydrolysis of ATP coupled with the transport of calcium.</text>
</comment>
<name>A0ABR2WXP2_9FUNG</name>
<evidence type="ECO:0000256" key="15">
    <source>
        <dbReference type="SAM" id="MobiDB-lite"/>
    </source>
</evidence>
<proteinExistence type="inferred from homology"/>
<feature type="transmembrane region" description="Helical" evidence="14">
    <location>
        <begin position="342"/>
        <end position="369"/>
    </location>
</feature>
<keyword evidence="12 14" id="KW-0406">Ion transport</keyword>
<dbReference type="Pfam" id="PF00689">
    <property type="entry name" value="Cation_ATPase_C"/>
    <property type="match status" value="1"/>
</dbReference>
<dbReference type="SUPFAM" id="SSF81660">
    <property type="entry name" value="Metal cation-transporting ATPase, ATP-binding domain N"/>
    <property type="match status" value="1"/>
</dbReference>
<evidence type="ECO:0000256" key="8">
    <source>
        <dbReference type="ARBA" id="ARBA00022840"/>
    </source>
</evidence>
<keyword evidence="11 14" id="KW-1133">Transmembrane helix</keyword>
<dbReference type="InterPro" id="IPR023298">
    <property type="entry name" value="ATPase_P-typ_TM_dom_sf"/>
</dbReference>
<keyword evidence="8 14" id="KW-0067">ATP-binding</keyword>
<dbReference type="Gene3D" id="1.20.1110.10">
    <property type="entry name" value="Calcium-transporting ATPase, transmembrane domain"/>
    <property type="match status" value="1"/>
</dbReference>
<dbReference type="InterPro" id="IPR006408">
    <property type="entry name" value="P-type_ATPase_IIB"/>
</dbReference>
<dbReference type="Pfam" id="PF00122">
    <property type="entry name" value="E1-E2_ATPase"/>
    <property type="match status" value="1"/>
</dbReference>
<dbReference type="Gene3D" id="3.40.50.1000">
    <property type="entry name" value="HAD superfamily/HAD-like"/>
    <property type="match status" value="1"/>
</dbReference>
<keyword evidence="2 14" id="KW-0813">Transport</keyword>
<evidence type="ECO:0000313" key="17">
    <source>
        <dbReference type="EMBL" id="KAK9766302.1"/>
    </source>
</evidence>
<dbReference type="SUPFAM" id="SSF81653">
    <property type="entry name" value="Calcium ATPase, transduction domain A"/>
    <property type="match status" value="1"/>
</dbReference>
<dbReference type="SUPFAM" id="SSF81665">
    <property type="entry name" value="Calcium ATPase, transmembrane domain M"/>
    <property type="match status" value="1"/>
</dbReference>
<keyword evidence="3 14" id="KW-0109">Calcium transport</keyword>